<dbReference type="SUPFAM" id="SSF50729">
    <property type="entry name" value="PH domain-like"/>
    <property type="match status" value="1"/>
</dbReference>
<feature type="compositionally biased region" description="Polar residues" evidence="2">
    <location>
        <begin position="998"/>
        <end position="1017"/>
    </location>
</feature>
<feature type="compositionally biased region" description="Low complexity" evidence="2">
    <location>
        <begin position="1141"/>
        <end position="1158"/>
    </location>
</feature>
<feature type="compositionally biased region" description="Polar residues" evidence="2">
    <location>
        <begin position="943"/>
        <end position="959"/>
    </location>
</feature>
<feature type="compositionally biased region" description="Basic and acidic residues" evidence="2">
    <location>
        <begin position="1476"/>
        <end position="1485"/>
    </location>
</feature>
<reference evidence="3 4" key="1">
    <citation type="journal article" date="2018" name="G3 (Bethesda)">
        <title>A High-Quality Reference Genome for the Invasive Mosquitofish Gambusia affinis Using a Chicago Library.</title>
        <authorList>
            <person name="Hoffberg S.L."/>
            <person name="Troendle N.J."/>
            <person name="Glenn T.C."/>
            <person name="Mahmud O."/>
            <person name="Louha S."/>
            <person name="Chalopin D."/>
            <person name="Bennetzen J.L."/>
            <person name="Mauricio R."/>
        </authorList>
    </citation>
    <scope>NUCLEOTIDE SEQUENCE [LARGE SCALE GENOMIC DNA]</scope>
    <source>
        <strain evidence="3">NE01/NJP1002.9</strain>
        <tissue evidence="3">Muscle</tissue>
    </source>
</reference>
<feature type="region of interest" description="Disordered" evidence="2">
    <location>
        <begin position="223"/>
        <end position="263"/>
    </location>
</feature>
<feature type="region of interest" description="Disordered" evidence="2">
    <location>
        <begin position="299"/>
        <end position="672"/>
    </location>
</feature>
<keyword evidence="4" id="KW-1185">Reference proteome</keyword>
<feature type="compositionally biased region" description="Basic and acidic residues" evidence="2">
    <location>
        <begin position="137"/>
        <end position="150"/>
    </location>
</feature>
<feature type="compositionally biased region" description="Low complexity" evidence="2">
    <location>
        <begin position="1489"/>
        <end position="1502"/>
    </location>
</feature>
<feature type="compositionally biased region" description="Low complexity" evidence="2">
    <location>
        <begin position="395"/>
        <end position="411"/>
    </location>
</feature>
<dbReference type="InterPro" id="IPR052223">
    <property type="entry name" value="Actin_Cytoskeleton_Reg"/>
</dbReference>
<feature type="compositionally biased region" description="Basic and acidic residues" evidence="2">
    <location>
        <begin position="299"/>
        <end position="308"/>
    </location>
</feature>
<feature type="compositionally biased region" description="Low complexity" evidence="2">
    <location>
        <begin position="466"/>
        <end position="479"/>
    </location>
</feature>
<feature type="compositionally biased region" description="Polar residues" evidence="2">
    <location>
        <begin position="810"/>
        <end position="840"/>
    </location>
</feature>
<feature type="region of interest" description="Disordered" evidence="2">
    <location>
        <begin position="1416"/>
        <end position="1446"/>
    </location>
</feature>
<feature type="compositionally biased region" description="Polar residues" evidence="2">
    <location>
        <begin position="591"/>
        <end position="610"/>
    </location>
</feature>
<feature type="region of interest" description="Disordered" evidence="2">
    <location>
        <begin position="1210"/>
        <end position="1230"/>
    </location>
</feature>
<dbReference type="Gene3D" id="2.30.29.30">
    <property type="entry name" value="Pleckstrin-homology domain (PH domain)/Phosphotyrosine-binding domain (PTB)"/>
    <property type="match status" value="1"/>
</dbReference>
<feature type="coiled-coil region" evidence="1">
    <location>
        <begin position="1549"/>
        <end position="1694"/>
    </location>
</feature>
<feature type="compositionally biased region" description="Low complexity" evidence="2">
    <location>
        <begin position="544"/>
        <end position="560"/>
    </location>
</feature>
<evidence type="ECO:0000313" key="3">
    <source>
        <dbReference type="EMBL" id="PWA15481.1"/>
    </source>
</evidence>
<feature type="compositionally biased region" description="Polar residues" evidence="2">
    <location>
        <begin position="774"/>
        <end position="802"/>
    </location>
</feature>
<feature type="region of interest" description="Disordered" evidence="2">
    <location>
        <begin position="883"/>
        <end position="1167"/>
    </location>
</feature>
<feature type="region of interest" description="Disordered" evidence="2">
    <location>
        <begin position="686"/>
        <end position="856"/>
    </location>
</feature>
<feature type="compositionally biased region" description="Polar residues" evidence="2">
    <location>
        <begin position="966"/>
        <end position="979"/>
    </location>
</feature>
<dbReference type="Proteomes" id="UP000250572">
    <property type="component" value="Unassembled WGS sequence"/>
</dbReference>
<evidence type="ECO:0000256" key="1">
    <source>
        <dbReference type="SAM" id="Coils"/>
    </source>
</evidence>
<feature type="region of interest" description="Disordered" evidence="2">
    <location>
        <begin position="90"/>
        <end position="151"/>
    </location>
</feature>
<feature type="compositionally biased region" description="Low complexity" evidence="2">
    <location>
        <begin position="498"/>
        <end position="515"/>
    </location>
</feature>
<feature type="compositionally biased region" description="Polar residues" evidence="2">
    <location>
        <begin position="745"/>
        <end position="764"/>
    </location>
</feature>
<feature type="compositionally biased region" description="Polar residues" evidence="2">
    <location>
        <begin position="367"/>
        <end position="394"/>
    </location>
</feature>
<feature type="region of interest" description="Disordered" evidence="2">
    <location>
        <begin position="1355"/>
        <end position="1403"/>
    </location>
</feature>
<feature type="compositionally biased region" description="Low complexity" evidence="2">
    <location>
        <begin position="706"/>
        <end position="715"/>
    </location>
</feature>
<evidence type="ECO:0000256" key="2">
    <source>
        <dbReference type="SAM" id="MobiDB-lite"/>
    </source>
</evidence>
<dbReference type="EMBL" id="NHOQ01002686">
    <property type="protein sequence ID" value="PWA15481.1"/>
    <property type="molecule type" value="Genomic_DNA"/>
</dbReference>
<feature type="compositionally biased region" description="Polar residues" evidence="2">
    <location>
        <begin position="1355"/>
        <end position="1366"/>
    </location>
</feature>
<accession>A0A315UWI4</accession>
<dbReference type="GO" id="GO:0051015">
    <property type="term" value="F:actin filament binding"/>
    <property type="evidence" value="ECO:0007669"/>
    <property type="project" value="TreeGrafter"/>
</dbReference>
<dbReference type="PANTHER" id="PTHR17271:SF10">
    <property type="entry name" value="TRIO AND F-ACTIN-BINDING PROTEIN"/>
    <property type="match status" value="1"/>
</dbReference>
<protein>
    <recommendedName>
        <fullName evidence="5">PH domain-containing protein</fullName>
    </recommendedName>
</protein>
<feature type="compositionally biased region" description="Low complexity" evidence="2">
    <location>
        <begin position="1416"/>
        <end position="1425"/>
    </location>
</feature>
<organism evidence="3 4">
    <name type="scientific">Gambusia affinis</name>
    <name type="common">Western mosquitofish</name>
    <name type="synonym">Heterandria affinis</name>
    <dbReference type="NCBI Taxonomy" id="33528"/>
    <lineage>
        <taxon>Eukaryota</taxon>
        <taxon>Metazoa</taxon>
        <taxon>Chordata</taxon>
        <taxon>Craniata</taxon>
        <taxon>Vertebrata</taxon>
        <taxon>Euteleostomi</taxon>
        <taxon>Actinopterygii</taxon>
        <taxon>Neopterygii</taxon>
        <taxon>Teleostei</taxon>
        <taxon>Neoteleostei</taxon>
        <taxon>Acanthomorphata</taxon>
        <taxon>Ovalentaria</taxon>
        <taxon>Atherinomorphae</taxon>
        <taxon>Cyprinodontiformes</taxon>
        <taxon>Poeciliidae</taxon>
        <taxon>Poeciliinae</taxon>
        <taxon>Gambusia</taxon>
    </lineage>
</organism>
<dbReference type="PANTHER" id="PTHR17271">
    <property type="entry name" value="PLECKSTRIN HOMOLOGY PH DOMAIN-CONTAINING PROTEIN"/>
    <property type="match status" value="1"/>
</dbReference>
<evidence type="ECO:0008006" key="5">
    <source>
        <dbReference type="Google" id="ProtNLM"/>
    </source>
</evidence>
<feature type="compositionally biased region" description="Low complexity" evidence="2">
    <location>
        <begin position="905"/>
        <end position="918"/>
    </location>
</feature>
<sequence>MLVLGSWALRGQRCDKRDPPWMLQCQPPSEQPIGHYRKNTWNATIEQAPLTSSGLSMSHSSDEPTCPKFQPNIFDPSRCHECLRQRHLHTSAGERTELEPQQKPLPEDGDATGKSSGLGGGIRLSRAALLTPISSQTEERDTSSSSKEDSDSVSVVSSCCDVNGGQARNGETFLCILSPDCKFYICEDDNTTDSCRDQSEEVSCSVSTDEEYLPIRRHPTKLRMTRLDPPPHRPNPRQAWMEETRGGGSFSRGSELKKDREKRESGYYSLGKAAGARFTEKSPPTPFRHFERGHPIFSHRNIEPKDSIPFRNPNLGVASERPIPEVLNEDLTEEIPPPDPYEVAVEVEAQVGPRSPSPTPFKIAESLASTSRKGLSRTNPLSNISSYQQSGRYNSSRQGSTLQSRSSSPSRENLQLRRSESSSIRSRTTFDGGGWSQGPMQGSQNPLQGAQARRFESGTLPKDFKSFASSFKSQSSTVSDFRSALKKTEANSSSAGLVSDKSSSSPSRRVYNSSVQMSRSTDATASSTHNTFSPSRTYDRFQESRASSPPRRNFNSSSQSLRKSESITSLNDRSHHRNNGSPLSSPPPRGNFNSLSQSLLHKSESITSLNERSHRRHSGSPVSSPPPRRNLNSSNQSLRKSESITSLNDRRHHRSNGSPVSSPPPRGNFNSLSQSLLHKSESIISLNERSHRRHSGSPVSSPPPRRNLNSSNQSLRKSESITSLNDRRHHRSNGSPVSSPPPRGNFNSMSQSLLHKSESITSLNERSHRRRSGSPVSASQPGRNFNYSNQSLRKSESVTSLNDRSHHQRNSSPVTSMPQRKNVTSPNQSFLRKSESITSLNDRHHHGRCGSPVREGYGIEGQAQLRNLMTRNELDGQECDVAIVSSSRHDSDRPRQSILRKTETSGSRGLGSHSSSPSRRGHETFAQGRGHSGGSLNDHVLKNLNSSPSRQNLHTPSQSQRHKTEFTSSVRSRDTNSSLALRGNYDASDYHSSGHMRTGSSFNSKNLHSSRSPSPSRKGNIDPPGYSILRSATKGDPSVSFQSKNTNNETKYDSHSSSNSWRGSTHSVTHSVRSSSVSRPASPSRQITSNNRAAYVTLESSGTSSSMRSRAGRHGHDDHHPPPHDKRSSHRARSPSPPPQIHIQTHTSSQSSIESSESGRLSVGSTGRNREEYAAIADLPKVKIIHQKEGPGHMGRPQSQQPVRRQELFKPASHSLSRHPSIEWDDPGDTDKDWHYGGSGYLSRAHSTTSLQRSGSPTADEGCLWKSNHHRSEEMQPDLLNFKKGWMSKLDDCGEKDDVDGEIDLKSCLKVSEFNVEKNYGFQIQTREAVFTLSAMTAGIRRNWIEVLKKSIRPSSSPDLTQLPDNNSDKENSHKRFPSSSRRPSSRHADSQSETPSSAHSAERRFDYVELSPVLASSSAPLPSSQREAGEGQGREHSQWQEERSTCSQWEAVLSRKGSGLGANQKSHLDDEIERKWSELERMPPKDMSSLSSMGSRTSSQSANEALQREVVASLRQQLDKLQQGGREGRRGGSVSGDCGPEAPCSRSLAAMERAHRHALEELQRQHDRQMRELETEKERLLLEETRDTARVMEALKKKHKEELEREVEKVRRLSSGKLDSLTLQTQQQAEMLALQRELAGLSERYSQKCLELNKAEQRNAEREREVSHRERDMEQLKKENVELKGRLTDEMTRTRSADRGSADHKDKTSCELEVLLRMKDNEIEYLHKEISCLRNELQFLNMEKHLACERYAELHGELNGMRGRTEREIQSLKEHLRLAMAALQEGQKLGNSLDH</sequence>
<dbReference type="InterPro" id="IPR011993">
    <property type="entry name" value="PH-like_dom_sf"/>
</dbReference>
<dbReference type="GO" id="GO:0015629">
    <property type="term" value="C:actin cytoskeleton"/>
    <property type="evidence" value="ECO:0007669"/>
    <property type="project" value="TreeGrafter"/>
</dbReference>
<feature type="compositionally biased region" description="Polar residues" evidence="2">
    <location>
        <begin position="438"/>
        <end position="448"/>
    </location>
</feature>
<proteinExistence type="predicted"/>
<feature type="compositionally biased region" description="Basic and acidic residues" evidence="2">
    <location>
        <begin position="887"/>
        <end position="903"/>
    </location>
</feature>
<feature type="compositionally biased region" description="Low complexity" evidence="2">
    <location>
        <begin position="629"/>
        <end position="638"/>
    </location>
</feature>
<feature type="compositionally biased region" description="Polar residues" evidence="2">
    <location>
        <begin position="1039"/>
        <end position="1063"/>
    </location>
</feature>
<gene>
    <name evidence="3" type="ORF">CCH79_00014768</name>
</gene>
<comment type="caution">
    <text evidence="3">The sequence shown here is derived from an EMBL/GenBank/DDBJ whole genome shotgun (WGS) entry which is preliminary data.</text>
</comment>
<feature type="compositionally biased region" description="Basic and acidic residues" evidence="2">
    <location>
        <begin position="1114"/>
        <end position="1126"/>
    </location>
</feature>
<feature type="compositionally biased region" description="Polar residues" evidence="2">
    <location>
        <begin position="516"/>
        <end position="536"/>
    </location>
</feature>
<feature type="compositionally biased region" description="Basic and acidic residues" evidence="2">
    <location>
        <begin position="254"/>
        <end position="263"/>
    </location>
</feature>
<feature type="region of interest" description="Disordered" evidence="2">
    <location>
        <begin position="1522"/>
        <end position="1545"/>
    </location>
</feature>
<feature type="compositionally biased region" description="Basic and acidic residues" evidence="2">
    <location>
        <begin position="1428"/>
        <end position="1445"/>
    </location>
</feature>
<dbReference type="GO" id="GO:1900026">
    <property type="term" value="P:positive regulation of substrate adhesion-dependent cell spreading"/>
    <property type="evidence" value="ECO:0007669"/>
    <property type="project" value="TreeGrafter"/>
</dbReference>
<feature type="compositionally biased region" description="Low complexity" evidence="2">
    <location>
        <begin position="1100"/>
        <end position="1109"/>
    </location>
</feature>
<feature type="compositionally biased region" description="Low complexity" evidence="2">
    <location>
        <begin position="1064"/>
        <end position="1085"/>
    </location>
</feature>
<feature type="region of interest" description="Disordered" evidence="2">
    <location>
        <begin position="1476"/>
        <end position="1507"/>
    </location>
</feature>
<dbReference type="STRING" id="33528.ENSGAFP00000025961"/>
<name>A0A315UWI4_GAMAF</name>
<evidence type="ECO:0000313" key="4">
    <source>
        <dbReference type="Proteomes" id="UP000250572"/>
    </source>
</evidence>
<keyword evidence="1" id="KW-0175">Coiled coil</keyword>